<dbReference type="PANTHER" id="PTHR10924:SF27">
    <property type="entry name" value="SOLUTE CARRIER FAMILY 49 MEMBER 4"/>
    <property type="match status" value="1"/>
</dbReference>
<evidence type="ECO:0000313" key="7">
    <source>
        <dbReference type="Proteomes" id="UP000324222"/>
    </source>
</evidence>
<organism evidence="6 7">
    <name type="scientific">Portunus trituberculatus</name>
    <name type="common">Swimming crab</name>
    <name type="synonym">Neptunus trituberculatus</name>
    <dbReference type="NCBI Taxonomy" id="210409"/>
    <lineage>
        <taxon>Eukaryota</taxon>
        <taxon>Metazoa</taxon>
        <taxon>Ecdysozoa</taxon>
        <taxon>Arthropoda</taxon>
        <taxon>Crustacea</taxon>
        <taxon>Multicrustacea</taxon>
        <taxon>Malacostraca</taxon>
        <taxon>Eumalacostraca</taxon>
        <taxon>Eucarida</taxon>
        <taxon>Decapoda</taxon>
        <taxon>Pleocyemata</taxon>
        <taxon>Brachyura</taxon>
        <taxon>Eubrachyura</taxon>
        <taxon>Portunoidea</taxon>
        <taxon>Portunidae</taxon>
        <taxon>Portuninae</taxon>
        <taxon>Portunus</taxon>
    </lineage>
</organism>
<keyword evidence="3 5" id="KW-1133">Transmembrane helix</keyword>
<feature type="transmembrane region" description="Helical" evidence="5">
    <location>
        <begin position="33"/>
        <end position="54"/>
    </location>
</feature>
<keyword evidence="2 5" id="KW-0812">Transmembrane</keyword>
<comment type="caution">
    <text evidence="6">The sequence shown here is derived from an EMBL/GenBank/DDBJ whole genome shotgun (WGS) entry which is preliminary data.</text>
</comment>
<protein>
    <submittedName>
        <fullName evidence="6">Uncharacterized protein</fullName>
    </submittedName>
</protein>
<dbReference type="InterPro" id="IPR049680">
    <property type="entry name" value="FLVCR1-2_SLC49-like"/>
</dbReference>
<dbReference type="GO" id="GO:0016020">
    <property type="term" value="C:membrane"/>
    <property type="evidence" value="ECO:0007669"/>
    <property type="project" value="UniProtKB-SubCell"/>
</dbReference>
<keyword evidence="7" id="KW-1185">Reference proteome</keyword>
<dbReference type="PANTHER" id="PTHR10924">
    <property type="entry name" value="MAJOR FACILITATOR SUPERFAMILY PROTEIN-RELATED"/>
    <property type="match status" value="1"/>
</dbReference>
<dbReference type="AlphaFoldDB" id="A0A5B7JB22"/>
<evidence type="ECO:0000256" key="5">
    <source>
        <dbReference type="SAM" id="Phobius"/>
    </source>
</evidence>
<evidence type="ECO:0000256" key="4">
    <source>
        <dbReference type="ARBA" id="ARBA00023136"/>
    </source>
</evidence>
<evidence type="ECO:0000313" key="6">
    <source>
        <dbReference type="EMBL" id="MPC95091.1"/>
    </source>
</evidence>
<name>A0A5B7JB22_PORTR</name>
<dbReference type="OrthoDB" id="6380121at2759"/>
<proteinExistence type="predicted"/>
<comment type="subcellular location">
    <subcellularLocation>
        <location evidence="1">Membrane</location>
        <topology evidence="1">Multi-pass membrane protein</topology>
    </subcellularLocation>
</comment>
<accession>A0A5B7JB22</accession>
<gene>
    <name evidence="6" type="ORF">E2C01_090288</name>
</gene>
<dbReference type="EMBL" id="VSRR010100984">
    <property type="protein sequence ID" value="MPC95091.1"/>
    <property type="molecule type" value="Genomic_DNA"/>
</dbReference>
<evidence type="ECO:0000256" key="3">
    <source>
        <dbReference type="ARBA" id="ARBA00022989"/>
    </source>
</evidence>
<evidence type="ECO:0000256" key="1">
    <source>
        <dbReference type="ARBA" id="ARBA00004141"/>
    </source>
</evidence>
<sequence length="81" mass="8902">MIVCELFLTLGTMIRCFTSNEAVFTVMCHVSSVLFAFAACFTLSLPAMVAATWFPPSERITATGEQASISYIGIYLLNRKP</sequence>
<evidence type="ECO:0000256" key="2">
    <source>
        <dbReference type="ARBA" id="ARBA00022692"/>
    </source>
</evidence>
<dbReference type="Proteomes" id="UP000324222">
    <property type="component" value="Unassembled WGS sequence"/>
</dbReference>
<keyword evidence="4 5" id="KW-0472">Membrane</keyword>
<reference evidence="6 7" key="1">
    <citation type="submission" date="2019-05" db="EMBL/GenBank/DDBJ databases">
        <title>Another draft genome of Portunus trituberculatus and its Hox gene families provides insights of decapod evolution.</title>
        <authorList>
            <person name="Jeong J.-H."/>
            <person name="Song I."/>
            <person name="Kim S."/>
            <person name="Choi T."/>
            <person name="Kim D."/>
            <person name="Ryu S."/>
            <person name="Kim W."/>
        </authorList>
    </citation>
    <scope>NUCLEOTIDE SEQUENCE [LARGE SCALE GENOMIC DNA]</scope>
    <source>
        <tissue evidence="6">Muscle</tissue>
    </source>
</reference>